<dbReference type="InterPro" id="IPR025948">
    <property type="entry name" value="HTH-like_dom"/>
</dbReference>
<dbReference type="SUPFAM" id="SSF53098">
    <property type="entry name" value="Ribonuclease H-like"/>
    <property type="match status" value="1"/>
</dbReference>
<dbReference type="Pfam" id="PF13333">
    <property type="entry name" value="rve_2"/>
    <property type="match status" value="1"/>
</dbReference>
<evidence type="ECO:0000259" key="1">
    <source>
        <dbReference type="PROSITE" id="PS50994"/>
    </source>
</evidence>
<dbReference type="InterPro" id="IPR036397">
    <property type="entry name" value="RNaseH_sf"/>
</dbReference>
<dbReference type="Pfam" id="PF13276">
    <property type="entry name" value="HTH_21"/>
    <property type="match status" value="1"/>
</dbReference>
<dbReference type="Gene3D" id="3.30.420.10">
    <property type="entry name" value="Ribonuclease H-like superfamily/Ribonuclease H"/>
    <property type="match status" value="1"/>
</dbReference>
<sequence>MDAFRQSYAVRLMCRVLEVSASGYYRWRQRPTSLREQRRAVTEAAIMETYASFKARYGAPRIAQELSATGIPCSVNYVAGIMREKAIRARNGKAFKYSRTSEAMTNVADNLLWRQFAAPAPNLKWTTDITYIWVNDRWLYLATVMDLYSRHIVGWSLDMSMTEQLITDALTMAYGRREVNAGLIVHSDRGVQYRSSGYQDYLRSRGCVPSMSRKGNCWDNAPMESFFSRLKVELIYAECFDSIAAAKSAIFEYIEVFYNRKRRHSALGYLSPVEYERRCA</sequence>
<dbReference type="InterPro" id="IPR012337">
    <property type="entry name" value="RNaseH-like_sf"/>
</dbReference>
<dbReference type="PANTHER" id="PTHR46889:SF4">
    <property type="entry name" value="TRANSPOSASE INSO FOR INSERTION SEQUENCE ELEMENT IS911B-RELATED"/>
    <property type="match status" value="1"/>
</dbReference>
<dbReference type="InterPro" id="IPR001584">
    <property type="entry name" value="Integrase_cat-core"/>
</dbReference>
<feature type="domain" description="Integrase catalytic" evidence="1">
    <location>
        <begin position="117"/>
        <end position="280"/>
    </location>
</feature>
<name>A0A1M6Q135_9GAMM</name>
<dbReference type="STRING" id="564117.SAMN05216369_0634"/>
<gene>
    <name evidence="2" type="ORF">SAMN05216369_0634</name>
</gene>
<dbReference type="EMBL" id="FRAQ01000001">
    <property type="protein sequence ID" value="SHK13902.1"/>
    <property type="molecule type" value="Genomic_DNA"/>
</dbReference>
<dbReference type="Pfam" id="PF00665">
    <property type="entry name" value="rve"/>
    <property type="match status" value="1"/>
</dbReference>
<dbReference type="NCBIfam" id="NF033516">
    <property type="entry name" value="transpos_IS3"/>
    <property type="match status" value="1"/>
</dbReference>
<dbReference type="GO" id="GO:0003676">
    <property type="term" value="F:nucleic acid binding"/>
    <property type="evidence" value="ECO:0007669"/>
    <property type="project" value="InterPro"/>
</dbReference>
<accession>A0A1M6Q135</accession>
<dbReference type="AlphaFoldDB" id="A0A1M6Q135"/>
<dbReference type="GO" id="GO:0015074">
    <property type="term" value="P:DNA integration"/>
    <property type="evidence" value="ECO:0007669"/>
    <property type="project" value="InterPro"/>
</dbReference>
<evidence type="ECO:0000313" key="3">
    <source>
        <dbReference type="Proteomes" id="UP000184497"/>
    </source>
</evidence>
<dbReference type="PANTHER" id="PTHR46889">
    <property type="entry name" value="TRANSPOSASE INSF FOR INSERTION SEQUENCE IS3B-RELATED"/>
    <property type="match status" value="1"/>
</dbReference>
<proteinExistence type="predicted"/>
<keyword evidence="3" id="KW-1185">Reference proteome</keyword>
<dbReference type="InterPro" id="IPR048020">
    <property type="entry name" value="Transpos_IS3"/>
</dbReference>
<evidence type="ECO:0000313" key="2">
    <source>
        <dbReference type="EMBL" id="SHK13902.1"/>
    </source>
</evidence>
<reference evidence="3" key="1">
    <citation type="submission" date="2016-11" db="EMBL/GenBank/DDBJ databases">
        <authorList>
            <person name="Varghese N."/>
            <person name="Submissions S."/>
        </authorList>
    </citation>
    <scope>NUCLEOTIDE SEQUENCE [LARGE SCALE GENOMIC DNA]</scope>
    <source>
        <strain evidence="3">CGMCC 1.10835</strain>
    </source>
</reference>
<dbReference type="Proteomes" id="UP000184497">
    <property type="component" value="Unassembled WGS sequence"/>
</dbReference>
<dbReference type="PROSITE" id="PS50994">
    <property type="entry name" value="INTEGRASE"/>
    <property type="match status" value="1"/>
</dbReference>
<organism evidence="2 3">
    <name type="scientific">Marinobacter antarcticus</name>
    <dbReference type="NCBI Taxonomy" id="564117"/>
    <lineage>
        <taxon>Bacteria</taxon>
        <taxon>Pseudomonadati</taxon>
        <taxon>Pseudomonadota</taxon>
        <taxon>Gammaproteobacteria</taxon>
        <taxon>Pseudomonadales</taxon>
        <taxon>Marinobacteraceae</taxon>
        <taxon>Marinobacter</taxon>
    </lineage>
</organism>
<protein>
    <submittedName>
        <fullName evidence="2">Transposase InsO and inactivated derivatives</fullName>
    </submittedName>
</protein>
<dbReference type="InterPro" id="IPR050900">
    <property type="entry name" value="Transposase_IS3/IS150/IS904"/>
</dbReference>